<dbReference type="CDD" id="cd01650">
    <property type="entry name" value="RT_nLTR_like"/>
    <property type="match status" value="1"/>
</dbReference>
<feature type="domain" description="Reverse transcriptase" evidence="2">
    <location>
        <begin position="581"/>
        <end position="859"/>
    </location>
</feature>
<reference evidence="3" key="1">
    <citation type="submission" date="2023-07" db="EMBL/GenBank/DDBJ databases">
        <title>A chromosome-level genome assembly of Lolium multiflorum.</title>
        <authorList>
            <person name="Chen Y."/>
            <person name="Copetti D."/>
            <person name="Kolliker R."/>
            <person name="Studer B."/>
        </authorList>
    </citation>
    <scope>NUCLEOTIDE SEQUENCE</scope>
    <source>
        <strain evidence="3">02402/16</strain>
        <tissue evidence="3">Leaf</tissue>
    </source>
</reference>
<dbReference type="PROSITE" id="PS50878">
    <property type="entry name" value="RT_POL"/>
    <property type="match status" value="1"/>
</dbReference>
<dbReference type="InterPro" id="IPR000477">
    <property type="entry name" value="RT_dom"/>
</dbReference>
<feature type="compositionally biased region" description="Acidic residues" evidence="1">
    <location>
        <begin position="51"/>
        <end position="66"/>
    </location>
</feature>
<comment type="caution">
    <text evidence="3">The sequence shown here is derived from an EMBL/GenBank/DDBJ whole genome shotgun (WGS) entry which is preliminary data.</text>
</comment>
<evidence type="ECO:0000259" key="2">
    <source>
        <dbReference type="PROSITE" id="PS50878"/>
    </source>
</evidence>
<dbReference type="InterPro" id="IPR043502">
    <property type="entry name" value="DNA/RNA_pol_sf"/>
</dbReference>
<organism evidence="3 4">
    <name type="scientific">Lolium multiflorum</name>
    <name type="common">Italian ryegrass</name>
    <name type="synonym">Lolium perenne subsp. multiflorum</name>
    <dbReference type="NCBI Taxonomy" id="4521"/>
    <lineage>
        <taxon>Eukaryota</taxon>
        <taxon>Viridiplantae</taxon>
        <taxon>Streptophyta</taxon>
        <taxon>Embryophyta</taxon>
        <taxon>Tracheophyta</taxon>
        <taxon>Spermatophyta</taxon>
        <taxon>Magnoliopsida</taxon>
        <taxon>Liliopsida</taxon>
        <taxon>Poales</taxon>
        <taxon>Poaceae</taxon>
        <taxon>BOP clade</taxon>
        <taxon>Pooideae</taxon>
        <taxon>Poodae</taxon>
        <taxon>Poeae</taxon>
        <taxon>Poeae Chloroplast Group 2 (Poeae type)</taxon>
        <taxon>Loliodinae</taxon>
        <taxon>Loliinae</taxon>
        <taxon>Lolium</taxon>
    </lineage>
</organism>
<dbReference type="SUPFAM" id="SSF56672">
    <property type="entry name" value="DNA/RNA polymerases"/>
    <property type="match status" value="1"/>
</dbReference>
<evidence type="ECO:0000313" key="3">
    <source>
        <dbReference type="EMBL" id="KAK1626370.1"/>
    </source>
</evidence>
<protein>
    <recommendedName>
        <fullName evidence="2">Reverse transcriptase domain-containing protein</fullName>
    </recommendedName>
</protein>
<dbReference type="AlphaFoldDB" id="A0AAD8VW61"/>
<feature type="compositionally biased region" description="Basic and acidic residues" evidence="1">
    <location>
        <begin position="213"/>
        <end position="229"/>
    </location>
</feature>
<evidence type="ECO:0000313" key="4">
    <source>
        <dbReference type="Proteomes" id="UP001231189"/>
    </source>
</evidence>
<feature type="region of interest" description="Disordered" evidence="1">
    <location>
        <begin position="31"/>
        <end position="114"/>
    </location>
</feature>
<keyword evidence="4" id="KW-1185">Reference proteome</keyword>
<proteinExistence type="predicted"/>
<accession>A0AAD8VW61</accession>
<evidence type="ECO:0000256" key="1">
    <source>
        <dbReference type="SAM" id="MobiDB-lite"/>
    </source>
</evidence>
<dbReference type="PANTHER" id="PTHR33116:SF87">
    <property type="entry name" value="OS01G0158850 PROTEIN"/>
    <property type="match status" value="1"/>
</dbReference>
<gene>
    <name evidence="3" type="ORF">QYE76_000685</name>
</gene>
<dbReference type="Proteomes" id="UP001231189">
    <property type="component" value="Unassembled WGS sequence"/>
</dbReference>
<sequence length="1137" mass="125637">MSFGCRKEDLLPEYITLFVNMQGYRIQVVREADSVEDSPPHAPPSFPPADGAEDKEDDLEETDDDRWDGRRGRHSKPSRATASAPGAAGGGPRKSVPLGASPFSPSACRPGAPKDLTLQMPDSARSQYGTNLTPTGNIFPLVAKIIKSTISATPSGQLSPDVSLSDDTLCANLHEDSPPVGLSSPTPGKAMNLSEADRAEVGWSTPSGSSDQEYLRNSEQRSKLNHDRPSRKLMLEEAAAAANPDSAPALDLHQAPAISQASAPLADQRLLLEAPIPELGAPVARGPRSKASPAEAQRKSARSKGASDGQVMERAMRATAEKNNLAKRVNDSAAPSSSTPAPAIFPLCSLSAETSLGSDHTPLVFDTGEGFPLRTNRFFFETGWFERQDFVPLVLQKWENLRTMIAHLDVLADSSGLDEDAWASRYHLEEQLLHIYRMEEEHWRQRGRVRWALQGDANTAYFHAVANGRRRKCHIARLSSDSGTITDPKQIQHHVYEFYRNLLGASAPRVCGLAPSTWGEEVRVSDEENVGLACTFSEDELEAIVKDMKTDTAPGPDGFPVVFFKRFWPQVKLGILHILNDFVLGRIDISRLNFGILSLIPKVPGAESISQYRPIALINVIFKIISKAYASKLDPVAHRIISPNQTAFIKGRNILDGPLALMEIIHDIRVRKHNGVLLKLDFEKAYDRVNWDFLGEVLRCKGFDEGYIHRISQLVSGGQTAISINGEVGPFFRNKRGVRQGDPLSPLLFNFIGEALSGILSAAASAGHIHGLVPHLLPGGITHLQYADDTLILIQGSDEDIANLKFLLMCFEDMSGLKINYHKSEVFVLGQRSNESTAIANKLNCNLGSFPFIYLGLPMSDRKLTLEQWLFLVRKLAGKLEPWVGRLMSSGGRLILSNSCLDNLPIYAMGLFLLHDGIHARFDSLRSKFFWEGAGPKRKYHLVNWPMICRPKEVGGLGLLNTKLMNRALLLKWIWRLYQQEDTVWARIIHAKYPDASDLFSGSGQGGSPFWKSLHKIKHLFKVGAKHEVRNGSRTSFWKDWWIGRGPIMEAFPSLFAICDNQDISVAEAFHHNALQVRFRRSFDQANLRLWGELQGLVNQVSLAVEYKERKGGAKLDGTRAKGAVRAVEAAGTAVKK</sequence>
<dbReference type="EMBL" id="JAUUTY010000005">
    <property type="protein sequence ID" value="KAK1626370.1"/>
    <property type="molecule type" value="Genomic_DNA"/>
</dbReference>
<dbReference type="Pfam" id="PF00078">
    <property type="entry name" value="RVT_1"/>
    <property type="match status" value="1"/>
</dbReference>
<feature type="region of interest" description="Disordered" evidence="1">
    <location>
        <begin position="169"/>
        <end position="229"/>
    </location>
</feature>
<dbReference type="PANTHER" id="PTHR33116">
    <property type="entry name" value="REVERSE TRANSCRIPTASE ZINC-BINDING DOMAIN-CONTAINING PROTEIN-RELATED-RELATED"/>
    <property type="match status" value="1"/>
</dbReference>
<feature type="region of interest" description="Disordered" evidence="1">
    <location>
        <begin position="280"/>
        <end position="311"/>
    </location>
</feature>
<name>A0AAD8VW61_LOLMU</name>